<dbReference type="CDD" id="cd02537">
    <property type="entry name" value="GT8_Glycogenin"/>
    <property type="match status" value="1"/>
</dbReference>
<keyword evidence="2" id="KW-0808">Transferase</keyword>
<dbReference type="EMBL" id="JACGWJ010000003">
    <property type="protein sequence ID" value="KAL0429516.1"/>
    <property type="molecule type" value="Genomic_DNA"/>
</dbReference>
<evidence type="ECO:0000256" key="4">
    <source>
        <dbReference type="RuleBase" id="RU362027"/>
    </source>
</evidence>
<dbReference type="SUPFAM" id="SSF53448">
    <property type="entry name" value="Nucleotide-diphospho-sugar transferases"/>
    <property type="match status" value="1"/>
</dbReference>
<evidence type="ECO:0000256" key="1">
    <source>
        <dbReference type="ARBA" id="ARBA00022676"/>
    </source>
</evidence>
<proteinExistence type="inferred from homology"/>
<reference evidence="5" key="1">
    <citation type="submission" date="2020-06" db="EMBL/GenBank/DDBJ databases">
        <authorList>
            <person name="Li T."/>
            <person name="Hu X."/>
            <person name="Zhang T."/>
            <person name="Song X."/>
            <person name="Zhang H."/>
            <person name="Dai N."/>
            <person name="Sheng W."/>
            <person name="Hou X."/>
            <person name="Wei L."/>
        </authorList>
    </citation>
    <scope>NUCLEOTIDE SEQUENCE</scope>
    <source>
        <strain evidence="5">G02</strain>
        <tissue evidence="5">Leaf</tissue>
    </source>
</reference>
<evidence type="ECO:0000313" key="5">
    <source>
        <dbReference type="EMBL" id="KAL0429516.1"/>
    </source>
</evidence>
<keyword evidence="1" id="KW-0328">Glycosyltransferase</keyword>
<accession>A0AAW2VKA8</accession>
<gene>
    <name evidence="5" type="ORF">Sradi_0577600</name>
</gene>
<dbReference type="AlphaFoldDB" id="A0AAW2VKA8"/>
<name>A0AAW2VKA8_SESRA</name>
<protein>
    <recommendedName>
        <fullName evidence="4">Hexosyltransferase</fullName>
        <ecNumber evidence="4">2.4.1.-</ecNumber>
    </recommendedName>
</protein>
<comment type="similarity">
    <text evidence="4">Belongs to the glycosyltransferase 8 family.</text>
</comment>
<comment type="caution">
    <text evidence="5">The sequence shown here is derived from an EMBL/GenBank/DDBJ whole genome shotgun (WGS) entry which is preliminary data.</text>
</comment>
<dbReference type="PANTHER" id="PTHR11183">
    <property type="entry name" value="GLYCOGENIN SUBFAMILY MEMBER"/>
    <property type="match status" value="1"/>
</dbReference>
<dbReference type="InterPro" id="IPR050587">
    <property type="entry name" value="GNT1/Glycosyltrans_8"/>
</dbReference>
<evidence type="ECO:0000256" key="3">
    <source>
        <dbReference type="ARBA" id="ARBA00023211"/>
    </source>
</evidence>
<dbReference type="EC" id="2.4.1.-" evidence="4"/>
<dbReference type="GO" id="GO:0016757">
    <property type="term" value="F:glycosyltransferase activity"/>
    <property type="evidence" value="ECO:0007669"/>
    <property type="project" value="UniProtKB-KW"/>
</dbReference>
<evidence type="ECO:0000256" key="2">
    <source>
        <dbReference type="ARBA" id="ARBA00022679"/>
    </source>
</evidence>
<dbReference type="InterPro" id="IPR002495">
    <property type="entry name" value="Glyco_trans_8"/>
</dbReference>
<dbReference type="InterPro" id="IPR029044">
    <property type="entry name" value="Nucleotide-diphossugar_trans"/>
</dbReference>
<dbReference type="Pfam" id="PF01501">
    <property type="entry name" value="Glyco_transf_8"/>
    <property type="match status" value="1"/>
</dbReference>
<dbReference type="Gene3D" id="3.90.550.10">
    <property type="entry name" value="Spore Coat Polysaccharide Biosynthesis Protein SpsA, Chain A"/>
    <property type="match status" value="1"/>
</dbReference>
<organism evidence="5">
    <name type="scientific">Sesamum radiatum</name>
    <name type="common">Black benniseed</name>
    <dbReference type="NCBI Taxonomy" id="300843"/>
    <lineage>
        <taxon>Eukaryota</taxon>
        <taxon>Viridiplantae</taxon>
        <taxon>Streptophyta</taxon>
        <taxon>Embryophyta</taxon>
        <taxon>Tracheophyta</taxon>
        <taxon>Spermatophyta</taxon>
        <taxon>Magnoliopsida</taxon>
        <taxon>eudicotyledons</taxon>
        <taxon>Gunneridae</taxon>
        <taxon>Pentapetalae</taxon>
        <taxon>asterids</taxon>
        <taxon>lamiids</taxon>
        <taxon>Lamiales</taxon>
        <taxon>Pedaliaceae</taxon>
        <taxon>Sesamum</taxon>
    </lineage>
</organism>
<reference evidence="5" key="2">
    <citation type="journal article" date="2024" name="Plant">
        <title>Genomic evolution and insights into agronomic trait innovations of Sesamum species.</title>
        <authorList>
            <person name="Miao H."/>
            <person name="Wang L."/>
            <person name="Qu L."/>
            <person name="Liu H."/>
            <person name="Sun Y."/>
            <person name="Le M."/>
            <person name="Wang Q."/>
            <person name="Wei S."/>
            <person name="Zheng Y."/>
            <person name="Lin W."/>
            <person name="Duan Y."/>
            <person name="Cao H."/>
            <person name="Xiong S."/>
            <person name="Wang X."/>
            <person name="Wei L."/>
            <person name="Li C."/>
            <person name="Ma Q."/>
            <person name="Ju M."/>
            <person name="Zhao R."/>
            <person name="Li G."/>
            <person name="Mu C."/>
            <person name="Tian Q."/>
            <person name="Mei H."/>
            <person name="Zhang T."/>
            <person name="Gao T."/>
            <person name="Zhang H."/>
        </authorList>
    </citation>
    <scope>NUCLEOTIDE SEQUENCE</scope>
    <source>
        <strain evidence="5">G02</strain>
    </source>
</reference>
<sequence>MIMTTNLFSFSLFIFSLTLLLLTILYSEKLYKIDTHQNEIMSININFASRSSRSIPRWYQVVARNINRKKIKIGLLLVANGSFSEKKEYYGEEVEVVNILFEHVSMEVKWNDMFPEWIDETLPWDSTKCPYIPMPQFDKYNDLDVVVADVPCGEERRGRGRSYDDVFRLQVNLMVANLLVRSGRKNVNGIDEHIVFAVFRGSCGPMWEIFRCDDLLWHEGKSWVYRPDLGKLKQKVLLPVGSCQLAPPIAEPGHDGWSKAKEAYVTVLHSSEDYVCGAIALAQSIIRSNSTKDLILLVDDSISTKSLQGLKAAGWKIKHITRIRSPHARSETYNEWNYSKLRIWQLTEYSKLIFIDSDFIVLRNTDEFFIYPQLSAAGNSRYVFNSGFMLIEPSNCTFETLMRQRFKVASYNGGDQGFLNEMFKWWHRWPTKLNFLKDFNLLPNYSMHELIPEDVYALHYLGFKPWMCRLDQDYDCNWDVPENKRFASDSAHRIWRQVYNSMPSTLRVHCVLTPEMEERKRMHIATMDFNGSFGRKFVNSEDS</sequence>
<keyword evidence="3" id="KW-0464">Manganese</keyword>